<sequence>MPEAVVEILTLFRTLPDKRAFELLRVLRHNDDPVTALSIIKGDRAGNSCDSKVGPDEQAPPIARDSLESELKVKNPAAYPPLLPIIPSLLAESNLLRSVRRNSEPENQGVGTGTGTGAGAGAGAKMSKNTATDIPHGFPKESPPMDANSAIGQFQFANTPRQEIGYCDDRLANLDVSFWTDVDVTSDFAARAISLYIKTDHPLLGLFSPNLFVGDLVGKRERFCSNAFDKSAIEKAETFCRKAEDIWQDQRSHDSYLAMAGAVILSLSLIGHGKDHVVHSFANDALNMGIRLGLFEYENSPNGHILKNLSQDDMTARCHAAWGVFNWNIQGQMALVVFQVYRSREMSTLKRGWDNSLTIPNHPTTLFLEAHFRHYVISGRSPKELGGYTTWTQTPLLISSRWFMPNTSFASLLLGLKLFRTLWSELKKAPIMSLIWLHCIILDIFRRFKSPSSGREYRMATFSAWDSGPDAAYTASVNQLKSLIVDYRTNHMASTYSILWHSGLIYLANAVLQDTSDPEWRVYFLLCIYGYESLSRPYRISEVIAQGLLSMTLRDTDMTATEARKIKDDLKEQGLDHIKKSMEDEIRATFMVDLTLALQDPVEAMAENMAKQFDSLAIFQDFINQDQMEM</sequence>
<organism evidence="2 3">
    <name type="scientific">Diatrype stigma</name>
    <dbReference type="NCBI Taxonomy" id="117547"/>
    <lineage>
        <taxon>Eukaryota</taxon>
        <taxon>Fungi</taxon>
        <taxon>Dikarya</taxon>
        <taxon>Ascomycota</taxon>
        <taxon>Pezizomycotina</taxon>
        <taxon>Sordariomycetes</taxon>
        <taxon>Xylariomycetidae</taxon>
        <taxon>Xylariales</taxon>
        <taxon>Diatrypaceae</taxon>
        <taxon>Diatrype</taxon>
    </lineage>
</organism>
<accession>A0AAN9V0Y2</accession>
<evidence type="ECO:0000313" key="3">
    <source>
        <dbReference type="Proteomes" id="UP001320420"/>
    </source>
</evidence>
<evidence type="ECO:0000256" key="1">
    <source>
        <dbReference type="SAM" id="MobiDB-lite"/>
    </source>
</evidence>
<comment type="caution">
    <text evidence="2">The sequence shown here is derived from an EMBL/GenBank/DDBJ whole genome shotgun (WGS) entry which is preliminary data.</text>
</comment>
<dbReference type="AlphaFoldDB" id="A0AAN9V0Y2"/>
<dbReference type="Proteomes" id="UP001320420">
    <property type="component" value="Unassembled WGS sequence"/>
</dbReference>
<dbReference type="InterPro" id="IPR053187">
    <property type="entry name" value="Notoamide_regulator"/>
</dbReference>
<dbReference type="EMBL" id="JAKJXP020000009">
    <property type="protein sequence ID" value="KAK7755965.1"/>
    <property type="molecule type" value="Genomic_DNA"/>
</dbReference>
<name>A0AAN9V0Y2_9PEZI</name>
<gene>
    <name evidence="2" type="ORF">SLS62_001907</name>
</gene>
<proteinExistence type="predicted"/>
<feature type="compositionally biased region" description="Gly residues" evidence="1">
    <location>
        <begin position="110"/>
        <end position="122"/>
    </location>
</feature>
<protein>
    <submittedName>
        <fullName evidence="2">Uncharacterized protein</fullName>
    </submittedName>
</protein>
<feature type="region of interest" description="Disordered" evidence="1">
    <location>
        <begin position="102"/>
        <end position="127"/>
    </location>
</feature>
<dbReference type="PANTHER" id="PTHR47256:SF1">
    <property type="entry name" value="ZN(II)2CYS6 TRANSCRIPTION FACTOR (EUROFUNG)"/>
    <property type="match status" value="1"/>
</dbReference>
<evidence type="ECO:0000313" key="2">
    <source>
        <dbReference type="EMBL" id="KAK7755965.1"/>
    </source>
</evidence>
<dbReference type="PANTHER" id="PTHR47256">
    <property type="entry name" value="ZN(II)2CYS6 TRANSCRIPTION FACTOR (EUROFUNG)-RELATED"/>
    <property type="match status" value="1"/>
</dbReference>
<reference evidence="2 3" key="1">
    <citation type="submission" date="2024-02" db="EMBL/GenBank/DDBJ databases">
        <title>De novo assembly and annotation of 12 fungi associated with fruit tree decline syndrome in Ontario, Canada.</title>
        <authorList>
            <person name="Sulman M."/>
            <person name="Ellouze W."/>
            <person name="Ilyukhin E."/>
        </authorList>
    </citation>
    <scope>NUCLEOTIDE SEQUENCE [LARGE SCALE GENOMIC DNA]</scope>
    <source>
        <strain evidence="2 3">M11/M66-122</strain>
    </source>
</reference>
<keyword evidence="3" id="KW-1185">Reference proteome</keyword>